<dbReference type="AlphaFoldDB" id="A0A9X4AY29"/>
<dbReference type="SUPFAM" id="SSF46689">
    <property type="entry name" value="Homeodomain-like"/>
    <property type="match status" value="1"/>
</dbReference>
<accession>A0A9X4AY29</accession>
<proteinExistence type="predicted"/>
<dbReference type="InterPro" id="IPR020449">
    <property type="entry name" value="Tscrpt_reg_AraC-type_HTH"/>
</dbReference>
<sequence length="285" mass="31673">MIRREPRGPLRLFVQMLWYSDDTADRDGRFERERVLPTGSMHVVVRLTDPPLRVFDGAGIATDVGRAVIGGARSTFYERDISRPSRSVGALLCPGGALPLLGIPAETFAERHTALEDVWGSAALELRDRLLEVGSPHAALDLFESALAARFPRVRGVNPVVAHALARFETTFDVGAVVDETGYSHRHFITMFHEAVGLTPKRYCRVRRFQRVLSRAASTRPWSEIALDAGYSDQAHFTREFRELAGVSPSRFRLLSPAHAHHVPIDTPSSNSFKTVRARRGKIGP</sequence>
<comment type="caution">
    <text evidence="6">The sequence shown here is derived from an EMBL/GenBank/DDBJ whole genome shotgun (WGS) entry which is preliminary data.</text>
</comment>
<evidence type="ECO:0000313" key="6">
    <source>
        <dbReference type="EMBL" id="MDC3986722.1"/>
    </source>
</evidence>
<evidence type="ECO:0000256" key="3">
    <source>
        <dbReference type="ARBA" id="ARBA00023163"/>
    </source>
</evidence>
<reference evidence="6 7" key="1">
    <citation type="submission" date="2021-04" db="EMBL/GenBank/DDBJ databases">
        <title>Genome analysis of Polyangium sp.</title>
        <authorList>
            <person name="Li Y."/>
            <person name="Wang J."/>
        </authorList>
    </citation>
    <scope>NUCLEOTIDE SEQUENCE [LARGE SCALE GENOMIC DNA]</scope>
    <source>
        <strain evidence="6 7">SDU14</strain>
    </source>
</reference>
<dbReference type="EMBL" id="JAGTJJ010000043">
    <property type="protein sequence ID" value="MDC3986722.1"/>
    <property type="molecule type" value="Genomic_DNA"/>
</dbReference>
<dbReference type="Pfam" id="PF20240">
    <property type="entry name" value="DUF6597"/>
    <property type="match status" value="1"/>
</dbReference>
<keyword evidence="3" id="KW-0804">Transcription</keyword>
<evidence type="ECO:0000256" key="4">
    <source>
        <dbReference type="SAM" id="MobiDB-lite"/>
    </source>
</evidence>
<feature type="region of interest" description="Disordered" evidence="4">
    <location>
        <begin position="266"/>
        <end position="285"/>
    </location>
</feature>
<dbReference type="InterPro" id="IPR046532">
    <property type="entry name" value="DUF6597"/>
</dbReference>
<dbReference type="Proteomes" id="UP001151081">
    <property type="component" value="Unassembled WGS sequence"/>
</dbReference>
<dbReference type="GO" id="GO:0043565">
    <property type="term" value="F:sequence-specific DNA binding"/>
    <property type="evidence" value="ECO:0007669"/>
    <property type="project" value="InterPro"/>
</dbReference>
<organism evidence="6 7">
    <name type="scientific">Polyangium jinanense</name>
    <dbReference type="NCBI Taxonomy" id="2829994"/>
    <lineage>
        <taxon>Bacteria</taxon>
        <taxon>Pseudomonadati</taxon>
        <taxon>Myxococcota</taxon>
        <taxon>Polyangia</taxon>
        <taxon>Polyangiales</taxon>
        <taxon>Polyangiaceae</taxon>
        <taxon>Polyangium</taxon>
    </lineage>
</organism>
<evidence type="ECO:0000256" key="1">
    <source>
        <dbReference type="ARBA" id="ARBA00023015"/>
    </source>
</evidence>
<dbReference type="PROSITE" id="PS01124">
    <property type="entry name" value="HTH_ARAC_FAMILY_2"/>
    <property type="match status" value="1"/>
</dbReference>
<evidence type="ECO:0000256" key="2">
    <source>
        <dbReference type="ARBA" id="ARBA00023125"/>
    </source>
</evidence>
<feature type="domain" description="HTH araC/xylS-type" evidence="5">
    <location>
        <begin position="158"/>
        <end position="255"/>
    </location>
</feature>
<dbReference type="PANTHER" id="PTHR46796:SF15">
    <property type="entry name" value="BLL1074 PROTEIN"/>
    <property type="match status" value="1"/>
</dbReference>
<dbReference type="InterPro" id="IPR050204">
    <property type="entry name" value="AraC_XylS_family_regulators"/>
</dbReference>
<keyword evidence="7" id="KW-1185">Reference proteome</keyword>
<keyword evidence="1" id="KW-0805">Transcription regulation</keyword>
<dbReference type="Gene3D" id="1.10.10.60">
    <property type="entry name" value="Homeodomain-like"/>
    <property type="match status" value="1"/>
</dbReference>
<keyword evidence="2" id="KW-0238">DNA-binding</keyword>
<dbReference type="PRINTS" id="PR00032">
    <property type="entry name" value="HTHARAC"/>
</dbReference>
<dbReference type="Pfam" id="PF12833">
    <property type="entry name" value="HTH_18"/>
    <property type="match status" value="1"/>
</dbReference>
<dbReference type="GO" id="GO:0003700">
    <property type="term" value="F:DNA-binding transcription factor activity"/>
    <property type="evidence" value="ECO:0007669"/>
    <property type="project" value="InterPro"/>
</dbReference>
<protein>
    <submittedName>
        <fullName evidence="6">Helix-turn-helix transcriptional regulator</fullName>
    </submittedName>
</protein>
<dbReference type="InterPro" id="IPR009057">
    <property type="entry name" value="Homeodomain-like_sf"/>
</dbReference>
<dbReference type="SMART" id="SM00342">
    <property type="entry name" value="HTH_ARAC"/>
    <property type="match status" value="1"/>
</dbReference>
<dbReference type="PANTHER" id="PTHR46796">
    <property type="entry name" value="HTH-TYPE TRANSCRIPTIONAL ACTIVATOR RHAS-RELATED"/>
    <property type="match status" value="1"/>
</dbReference>
<name>A0A9X4AY29_9BACT</name>
<dbReference type="InterPro" id="IPR018060">
    <property type="entry name" value="HTH_AraC"/>
</dbReference>
<feature type="compositionally biased region" description="Basic residues" evidence="4">
    <location>
        <begin position="276"/>
        <end position="285"/>
    </location>
</feature>
<gene>
    <name evidence="6" type="ORF">KEG57_39985</name>
</gene>
<evidence type="ECO:0000259" key="5">
    <source>
        <dbReference type="PROSITE" id="PS01124"/>
    </source>
</evidence>
<evidence type="ECO:0000313" key="7">
    <source>
        <dbReference type="Proteomes" id="UP001151081"/>
    </source>
</evidence>